<name>A0A7Y9IBW2_9ACTN</name>
<dbReference type="RefSeq" id="WP_179755472.1">
    <property type="nucleotide sequence ID" value="NZ_JACCBU010000001.1"/>
</dbReference>
<dbReference type="Pfam" id="PF05721">
    <property type="entry name" value="PhyH"/>
    <property type="match status" value="1"/>
</dbReference>
<reference evidence="1 2" key="1">
    <citation type="submission" date="2020-07" db="EMBL/GenBank/DDBJ databases">
        <title>Sequencing the genomes of 1000 actinobacteria strains.</title>
        <authorList>
            <person name="Klenk H.-P."/>
        </authorList>
    </citation>
    <scope>NUCLEOTIDE SEQUENCE [LARGE SCALE GENOMIC DNA]</scope>
    <source>
        <strain evidence="1 2">DSM 22083</strain>
    </source>
</reference>
<dbReference type="AlphaFoldDB" id="A0A7Y9IBW2"/>
<organism evidence="1 2">
    <name type="scientific">Microlunatus parietis</name>
    <dbReference type="NCBI Taxonomy" id="682979"/>
    <lineage>
        <taxon>Bacteria</taxon>
        <taxon>Bacillati</taxon>
        <taxon>Actinomycetota</taxon>
        <taxon>Actinomycetes</taxon>
        <taxon>Propionibacteriales</taxon>
        <taxon>Propionibacteriaceae</taxon>
        <taxon>Microlunatus</taxon>
    </lineage>
</organism>
<sequence length="300" mass="33012">MITSREPLITAQGAPLAVEPLRSSADVVHDADELRARLGTDGYLFLPGYLNRDEVRAARGSILAALADRGALRPGTDPDLAIPADDYRPWSLHEAARDSEPLQTLLYGDRMAELYHRIFEADVRHFDYTWLRAVPPGKATPPHMDSVFMNRGTLDLMTAWTPLGAIDRTLGGVAVLEGSHRLDEITGGYGSRDVDTYCEDDDQAATIAATDGLTWDGVLTRDPAGFGKAHGLRWLTADYEPGDLLTFTIFTVHLGLDNNADRIRLSSDSRYQRATEKADPRWIGLDPTAHSARSKQGRIC</sequence>
<dbReference type="Proteomes" id="UP000569914">
    <property type="component" value="Unassembled WGS sequence"/>
</dbReference>
<dbReference type="SUPFAM" id="SSF51197">
    <property type="entry name" value="Clavaminate synthase-like"/>
    <property type="match status" value="1"/>
</dbReference>
<evidence type="ECO:0000313" key="1">
    <source>
        <dbReference type="EMBL" id="NYE73746.1"/>
    </source>
</evidence>
<dbReference type="EMBL" id="JACCBU010000001">
    <property type="protein sequence ID" value="NYE73746.1"/>
    <property type="molecule type" value="Genomic_DNA"/>
</dbReference>
<keyword evidence="2" id="KW-1185">Reference proteome</keyword>
<accession>A0A7Y9IBW2</accession>
<evidence type="ECO:0000313" key="2">
    <source>
        <dbReference type="Proteomes" id="UP000569914"/>
    </source>
</evidence>
<gene>
    <name evidence="1" type="ORF">BKA15_005075</name>
</gene>
<dbReference type="GO" id="GO:0016706">
    <property type="term" value="F:2-oxoglutarate-dependent dioxygenase activity"/>
    <property type="evidence" value="ECO:0007669"/>
    <property type="project" value="UniProtKB-ARBA"/>
</dbReference>
<evidence type="ECO:0008006" key="3">
    <source>
        <dbReference type="Google" id="ProtNLM"/>
    </source>
</evidence>
<dbReference type="PANTHER" id="PTHR40128:SF1">
    <property type="entry name" value="PHYTANOYL-COA HYDROXYLASE"/>
    <property type="match status" value="1"/>
</dbReference>
<dbReference type="InterPro" id="IPR008775">
    <property type="entry name" value="Phytyl_CoA_dOase-like"/>
</dbReference>
<dbReference type="PANTHER" id="PTHR40128">
    <property type="entry name" value="EXPRESSED PROTEIN"/>
    <property type="match status" value="1"/>
</dbReference>
<dbReference type="Gene3D" id="2.60.120.620">
    <property type="entry name" value="q2cbj1_9rhob like domain"/>
    <property type="match status" value="1"/>
</dbReference>
<protein>
    <recommendedName>
        <fullName evidence="3">Phytanoyl-CoA dioxygenase (PhyH)</fullName>
    </recommendedName>
</protein>
<comment type="caution">
    <text evidence="1">The sequence shown here is derived from an EMBL/GenBank/DDBJ whole genome shotgun (WGS) entry which is preliminary data.</text>
</comment>
<proteinExistence type="predicted"/>